<feature type="region of interest" description="Disordered" evidence="12">
    <location>
        <begin position="1"/>
        <end position="30"/>
    </location>
</feature>
<dbReference type="GO" id="GO:0005743">
    <property type="term" value="C:mitochondrial inner membrane"/>
    <property type="evidence" value="ECO:0007669"/>
    <property type="project" value="UniProtKB-SubCell"/>
</dbReference>
<dbReference type="PANTHER" id="PTHR46131">
    <property type="entry name" value="SD08549P"/>
    <property type="match status" value="1"/>
</dbReference>
<evidence type="ECO:0000256" key="1">
    <source>
        <dbReference type="ARBA" id="ARBA00004448"/>
    </source>
</evidence>
<evidence type="ECO:0000256" key="10">
    <source>
        <dbReference type="PROSITE-ProRule" id="PRU00282"/>
    </source>
</evidence>
<evidence type="ECO:0000256" key="6">
    <source>
        <dbReference type="ARBA" id="ARBA00022792"/>
    </source>
</evidence>
<evidence type="ECO:0000256" key="11">
    <source>
        <dbReference type="RuleBase" id="RU000488"/>
    </source>
</evidence>
<name>A0A443R6N5_9ACAR</name>
<proteinExistence type="inferred from homology"/>
<dbReference type="STRING" id="1965070.A0A443R6N5"/>
<dbReference type="PROSITE" id="PS50920">
    <property type="entry name" value="SOLCAR"/>
    <property type="match status" value="3"/>
</dbReference>
<evidence type="ECO:0000256" key="8">
    <source>
        <dbReference type="ARBA" id="ARBA00023128"/>
    </source>
</evidence>
<evidence type="ECO:0000256" key="12">
    <source>
        <dbReference type="SAM" id="MobiDB-lite"/>
    </source>
</evidence>
<dbReference type="AlphaFoldDB" id="A0A443R6N5"/>
<dbReference type="InterPro" id="IPR023395">
    <property type="entry name" value="MCP_dom_sf"/>
</dbReference>
<evidence type="ECO:0000313" key="14">
    <source>
        <dbReference type="Proteomes" id="UP000285301"/>
    </source>
</evidence>
<sequence>MSLRPVLSGEQSGNERVMHRLPPKTSSGRVFTNERINERRVIERTESDGRVECMNPKREERGLSSDGSAEFVCGFGAAFINICLTFPIHKIMFRQMVDGVRTRHAIAELRAEGFFTLYRGILPPLISKTITVSIMFGTYSEYRTLIERNFPRQTSPFVTLSIAAILAGFTEAVLTPFERIQMLLQDKKFHDTFNNTFHTFRELQKYGVKEYYRGLSPILIRNALSNVMFFSLRNEVKSAFPKTDLWYTDVLEDFVSGALTGALISTVFYPLNVIKTKMQTVEVGTEFMSMRNASRLVYEERQRSLRKIFYGVHLNYTRALLSWGIINASYEILKKIVN</sequence>
<dbReference type="PANTHER" id="PTHR46131:SF1">
    <property type="entry name" value="SD08549P"/>
    <property type="match status" value="1"/>
</dbReference>
<comment type="subcellular location">
    <subcellularLocation>
        <location evidence="1">Mitochondrion inner membrane</location>
        <topology evidence="1">Multi-pass membrane protein</topology>
    </subcellularLocation>
</comment>
<feature type="repeat" description="Solcar" evidence="10">
    <location>
        <begin position="248"/>
        <end position="336"/>
    </location>
</feature>
<keyword evidence="7" id="KW-1133">Transmembrane helix</keyword>
<keyword evidence="14" id="KW-1185">Reference proteome</keyword>
<dbReference type="InterPro" id="IPR018108">
    <property type="entry name" value="MCP_transmembrane"/>
</dbReference>
<keyword evidence="3 11" id="KW-0813">Transport</keyword>
<dbReference type="OrthoDB" id="2139348at2759"/>
<keyword evidence="4 10" id="KW-0812">Transmembrane</keyword>
<accession>A0A443R6N5</accession>
<feature type="repeat" description="Solcar" evidence="10">
    <location>
        <begin position="65"/>
        <end position="145"/>
    </location>
</feature>
<reference evidence="13 14" key="1">
    <citation type="journal article" date="2018" name="Gigascience">
        <title>Genomes of trombidid mites reveal novel predicted allergens and laterally-transferred genes associated with secondary metabolism.</title>
        <authorList>
            <person name="Dong X."/>
            <person name="Chaisiri K."/>
            <person name="Xia D."/>
            <person name="Armstrong S.D."/>
            <person name="Fang Y."/>
            <person name="Donnelly M.J."/>
            <person name="Kadowaki T."/>
            <person name="McGarry J.W."/>
            <person name="Darby A.C."/>
            <person name="Makepeace B.L."/>
        </authorList>
    </citation>
    <scope>NUCLEOTIDE SEQUENCE [LARGE SCALE GENOMIC DNA]</scope>
    <source>
        <strain evidence="13">UoL-WK</strain>
    </source>
</reference>
<dbReference type="GO" id="GO:0051724">
    <property type="term" value="F:NAD transmembrane transporter activity"/>
    <property type="evidence" value="ECO:0007669"/>
    <property type="project" value="TreeGrafter"/>
</dbReference>
<keyword evidence="5" id="KW-0677">Repeat</keyword>
<dbReference type="SUPFAM" id="SSF103506">
    <property type="entry name" value="Mitochondrial carrier"/>
    <property type="match status" value="1"/>
</dbReference>
<organism evidence="13 14">
    <name type="scientific">Dinothrombium tinctorium</name>
    <dbReference type="NCBI Taxonomy" id="1965070"/>
    <lineage>
        <taxon>Eukaryota</taxon>
        <taxon>Metazoa</taxon>
        <taxon>Ecdysozoa</taxon>
        <taxon>Arthropoda</taxon>
        <taxon>Chelicerata</taxon>
        <taxon>Arachnida</taxon>
        <taxon>Acari</taxon>
        <taxon>Acariformes</taxon>
        <taxon>Trombidiformes</taxon>
        <taxon>Prostigmata</taxon>
        <taxon>Anystina</taxon>
        <taxon>Parasitengona</taxon>
        <taxon>Trombidioidea</taxon>
        <taxon>Trombidiidae</taxon>
        <taxon>Dinothrombium</taxon>
    </lineage>
</organism>
<dbReference type="InterPro" id="IPR052465">
    <property type="entry name" value="Mito_NAD+_Carrier"/>
</dbReference>
<dbReference type="Proteomes" id="UP000285301">
    <property type="component" value="Unassembled WGS sequence"/>
</dbReference>
<evidence type="ECO:0000256" key="7">
    <source>
        <dbReference type="ARBA" id="ARBA00022989"/>
    </source>
</evidence>
<dbReference type="EMBL" id="NCKU01001915">
    <property type="protein sequence ID" value="RWS10923.1"/>
    <property type="molecule type" value="Genomic_DNA"/>
</dbReference>
<evidence type="ECO:0000256" key="4">
    <source>
        <dbReference type="ARBA" id="ARBA00022692"/>
    </source>
</evidence>
<keyword evidence="8" id="KW-0496">Mitochondrion</keyword>
<keyword evidence="6" id="KW-0999">Mitochondrion inner membrane</keyword>
<evidence type="ECO:0000256" key="2">
    <source>
        <dbReference type="ARBA" id="ARBA00006375"/>
    </source>
</evidence>
<comment type="caution">
    <text evidence="13">The sequence shown here is derived from an EMBL/GenBank/DDBJ whole genome shotgun (WGS) entry which is preliminary data.</text>
</comment>
<gene>
    <name evidence="13" type="ORF">B4U79_07823</name>
</gene>
<keyword evidence="9 10" id="KW-0472">Membrane</keyword>
<evidence type="ECO:0000256" key="9">
    <source>
        <dbReference type="ARBA" id="ARBA00023136"/>
    </source>
</evidence>
<feature type="repeat" description="Solcar" evidence="10">
    <location>
        <begin position="155"/>
        <end position="239"/>
    </location>
</feature>
<protein>
    <submittedName>
        <fullName evidence="13">Solute carrier family 25 member 51-like protein</fullName>
    </submittedName>
</protein>
<dbReference type="Pfam" id="PF00153">
    <property type="entry name" value="Mito_carr"/>
    <property type="match status" value="3"/>
</dbReference>
<evidence type="ECO:0000256" key="5">
    <source>
        <dbReference type="ARBA" id="ARBA00022737"/>
    </source>
</evidence>
<evidence type="ECO:0000256" key="3">
    <source>
        <dbReference type="ARBA" id="ARBA00022448"/>
    </source>
</evidence>
<dbReference type="Gene3D" id="1.50.40.10">
    <property type="entry name" value="Mitochondrial carrier domain"/>
    <property type="match status" value="1"/>
</dbReference>
<evidence type="ECO:0000313" key="13">
    <source>
        <dbReference type="EMBL" id="RWS10923.1"/>
    </source>
</evidence>
<comment type="similarity">
    <text evidence="2 11">Belongs to the mitochondrial carrier (TC 2.A.29) family.</text>
</comment>